<comment type="caution">
    <text evidence="2">The sequence shown here is derived from an EMBL/GenBank/DDBJ whole genome shotgun (WGS) entry which is preliminary data.</text>
</comment>
<reference evidence="2 3" key="1">
    <citation type="journal article" date="2015" name="Genome Announc.">
        <title>Expanding the biotechnology potential of lactobacilli through comparative genomics of 213 strains and associated genera.</title>
        <authorList>
            <person name="Sun Z."/>
            <person name="Harris H.M."/>
            <person name="McCann A."/>
            <person name="Guo C."/>
            <person name="Argimon S."/>
            <person name="Zhang W."/>
            <person name="Yang X."/>
            <person name="Jeffery I.B."/>
            <person name="Cooney J.C."/>
            <person name="Kagawa T.F."/>
            <person name="Liu W."/>
            <person name="Song Y."/>
            <person name="Salvetti E."/>
            <person name="Wrobel A."/>
            <person name="Rasinkangas P."/>
            <person name="Parkhill J."/>
            <person name="Rea M.C."/>
            <person name="O'Sullivan O."/>
            <person name="Ritari J."/>
            <person name="Douillard F.P."/>
            <person name="Paul Ross R."/>
            <person name="Yang R."/>
            <person name="Briner A.E."/>
            <person name="Felis G.E."/>
            <person name="de Vos W.M."/>
            <person name="Barrangou R."/>
            <person name="Klaenhammer T.R."/>
            <person name="Caufield P.W."/>
            <person name="Cui Y."/>
            <person name="Zhang H."/>
            <person name="O'Toole P.W."/>
        </authorList>
    </citation>
    <scope>NUCLEOTIDE SEQUENCE [LARGE SCALE GENOMIC DNA]</scope>
    <source>
        <strain evidence="2 3">DSM 15814</strain>
    </source>
</reference>
<dbReference type="PATRIC" id="fig|1114972.6.peg.86"/>
<dbReference type="STRING" id="1114972.FD35_GL000088"/>
<evidence type="ECO:0000256" key="1">
    <source>
        <dbReference type="SAM" id="MobiDB-lite"/>
    </source>
</evidence>
<protein>
    <submittedName>
        <fullName evidence="2">Uncharacterized protein</fullName>
    </submittedName>
</protein>
<accession>A0A0R1RS91</accession>
<dbReference type="InterPro" id="IPR047909">
    <property type="entry name" value="SPJ_0845-like_N"/>
</dbReference>
<name>A0A0R1RS91_9LACO</name>
<feature type="compositionally biased region" description="Basic and acidic residues" evidence="1">
    <location>
        <begin position="23"/>
        <end position="52"/>
    </location>
</feature>
<evidence type="ECO:0000313" key="2">
    <source>
        <dbReference type="EMBL" id="KRL57082.1"/>
    </source>
</evidence>
<feature type="region of interest" description="Disordered" evidence="1">
    <location>
        <begin position="21"/>
        <end position="52"/>
    </location>
</feature>
<keyword evidence="3" id="KW-1185">Reference proteome</keyword>
<dbReference type="Proteomes" id="UP000051999">
    <property type="component" value="Unassembled WGS sequence"/>
</dbReference>
<dbReference type="EMBL" id="AZFF01000001">
    <property type="protein sequence ID" value="KRL57082.1"/>
    <property type="molecule type" value="Genomic_DNA"/>
</dbReference>
<dbReference type="NCBIfam" id="NF040897">
    <property type="entry name" value="SPJ_0845_Nterm"/>
    <property type="match status" value="1"/>
</dbReference>
<organism evidence="2 3">
    <name type="scientific">Furfurilactobacillus rossiae DSM 15814</name>
    <dbReference type="NCBI Taxonomy" id="1114972"/>
    <lineage>
        <taxon>Bacteria</taxon>
        <taxon>Bacillati</taxon>
        <taxon>Bacillota</taxon>
        <taxon>Bacilli</taxon>
        <taxon>Lactobacillales</taxon>
        <taxon>Lactobacillaceae</taxon>
        <taxon>Furfurilactobacillus</taxon>
    </lineage>
</organism>
<sequence length="52" mass="6116">MGLTFKRQTDLDKLFDQFAVDPDDIKDPNKTPLKREHLKDEAKKDDKKKADK</sequence>
<dbReference type="AlphaFoldDB" id="A0A0R1RS91"/>
<evidence type="ECO:0000313" key="3">
    <source>
        <dbReference type="Proteomes" id="UP000051999"/>
    </source>
</evidence>
<dbReference type="RefSeq" id="WP_017262019.1">
    <property type="nucleotide sequence ID" value="NZ_AUAW01000001.1"/>
</dbReference>
<proteinExistence type="predicted"/>
<gene>
    <name evidence="2" type="ORF">FD35_GL000088</name>
</gene>